<reference evidence="9 10" key="1">
    <citation type="submission" date="2019-02" db="EMBL/GenBank/DDBJ databases">
        <title>Deep-cultivation of Planctomycetes and their phenomic and genomic characterization uncovers novel biology.</title>
        <authorList>
            <person name="Wiegand S."/>
            <person name="Jogler M."/>
            <person name="Boedeker C."/>
            <person name="Pinto D."/>
            <person name="Vollmers J."/>
            <person name="Rivas-Marin E."/>
            <person name="Kohn T."/>
            <person name="Peeters S.H."/>
            <person name="Heuer A."/>
            <person name="Rast P."/>
            <person name="Oberbeckmann S."/>
            <person name="Bunk B."/>
            <person name="Jeske O."/>
            <person name="Meyerdierks A."/>
            <person name="Storesund J.E."/>
            <person name="Kallscheuer N."/>
            <person name="Luecker S."/>
            <person name="Lage O.M."/>
            <person name="Pohl T."/>
            <person name="Merkel B.J."/>
            <person name="Hornburger P."/>
            <person name="Mueller R.-W."/>
            <person name="Bruemmer F."/>
            <person name="Labrenz M."/>
            <person name="Spormann A.M."/>
            <person name="Op Den Camp H."/>
            <person name="Overmann J."/>
            <person name="Amann R."/>
            <person name="Jetten M.S.M."/>
            <person name="Mascher T."/>
            <person name="Medema M.H."/>
            <person name="Devos D.P."/>
            <person name="Kaster A.-K."/>
            <person name="Ovreas L."/>
            <person name="Rohde M."/>
            <person name="Galperin M.Y."/>
            <person name="Jogler C."/>
        </authorList>
    </citation>
    <scope>NUCLEOTIDE SEQUENCE [LARGE SCALE GENOMIC DNA]</scope>
    <source>
        <strain evidence="9 10">Pla22</strain>
    </source>
</reference>
<evidence type="ECO:0000256" key="2">
    <source>
        <dbReference type="ARBA" id="ARBA00022475"/>
    </source>
</evidence>
<dbReference type="PANTHER" id="PTHR12677">
    <property type="entry name" value="GOLGI APPARATUS MEMBRANE PROTEIN TVP38-RELATED"/>
    <property type="match status" value="1"/>
</dbReference>
<evidence type="ECO:0000256" key="4">
    <source>
        <dbReference type="ARBA" id="ARBA00022989"/>
    </source>
</evidence>
<evidence type="ECO:0000256" key="3">
    <source>
        <dbReference type="ARBA" id="ARBA00022692"/>
    </source>
</evidence>
<feature type="compositionally biased region" description="Basic and acidic residues" evidence="7">
    <location>
        <begin position="7"/>
        <end position="18"/>
    </location>
</feature>
<sequence length="272" mass="29582">MTPNLESSRENDQPDSKPADGVVSKSNTLVKVAVFLVVAAVVLVAYTQYGDLLSLENLAKQEGRLREFQAENPVLVYGAAFLVYVVVTGLSLPGAAILTLVYGWYFGLFRGVVLVSFASTAGATMAFLLSRFLFRDAIQKRFGERLESFNAALEREGAFFLFTLRLIPAVPFFIINAVMGLTPIRTITFWWVSQLGMLAATIVYVYAGSSVPDLQTLAEKGVGAAFTSSQLTQIVVAFVLLGVFPLAVRYMMKFFNRGGSSAILDTDGTPKV</sequence>
<dbReference type="OrthoDB" id="9779114at2"/>
<evidence type="ECO:0000313" key="9">
    <source>
        <dbReference type="EMBL" id="TWT51289.1"/>
    </source>
</evidence>
<dbReference type="GO" id="GO:0005886">
    <property type="term" value="C:plasma membrane"/>
    <property type="evidence" value="ECO:0007669"/>
    <property type="project" value="UniProtKB-SubCell"/>
</dbReference>
<keyword evidence="4 6" id="KW-1133">Transmembrane helix</keyword>
<evidence type="ECO:0000313" key="10">
    <source>
        <dbReference type="Proteomes" id="UP000316598"/>
    </source>
</evidence>
<keyword evidence="2 6" id="KW-1003">Cell membrane</keyword>
<feature type="transmembrane region" description="Helical" evidence="6">
    <location>
        <begin position="74"/>
        <end position="105"/>
    </location>
</feature>
<dbReference type="AlphaFoldDB" id="A0A5C5WMH0"/>
<feature type="transmembrane region" description="Helical" evidence="6">
    <location>
        <begin position="112"/>
        <end position="134"/>
    </location>
</feature>
<feature type="transmembrane region" description="Helical" evidence="6">
    <location>
        <begin position="158"/>
        <end position="181"/>
    </location>
</feature>
<dbReference type="InterPro" id="IPR032816">
    <property type="entry name" value="VTT_dom"/>
</dbReference>
<dbReference type="Pfam" id="PF09335">
    <property type="entry name" value="VTT_dom"/>
    <property type="match status" value="1"/>
</dbReference>
<comment type="similarity">
    <text evidence="6">Belongs to the TVP38/TMEM64 family.</text>
</comment>
<dbReference type="EMBL" id="SJPI01000002">
    <property type="protein sequence ID" value="TWT51289.1"/>
    <property type="molecule type" value="Genomic_DNA"/>
</dbReference>
<dbReference type="InterPro" id="IPR015414">
    <property type="entry name" value="TMEM64"/>
</dbReference>
<feature type="transmembrane region" description="Helical" evidence="6">
    <location>
        <begin position="29"/>
        <end position="49"/>
    </location>
</feature>
<feature type="domain" description="VTT" evidence="8">
    <location>
        <begin position="96"/>
        <end position="209"/>
    </location>
</feature>
<gene>
    <name evidence="9" type="primary">ydjZ</name>
    <name evidence="9" type="ORF">Pla22_40660</name>
</gene>
<comment type="caution">
    <text evidence="9">The sequence shown here is derived from an EMBL/GenBank/DDBJ whole genome shotgun (WGS) entry which is preliminary data.</text>
</comment>
<feature type="transmembrane region" description="Helical" evidence="6">
    <location>
        <begin position="227"/>
        <end position="248"/>
    </location>
</feature>
<accession>A0A5C5WMH0</accession>
<protein>
    <recommendedName>
        <fullName evidence="6">TVP38/TMEM64 family membrane protein</fullName>
    </recommendedName>
</protein>
<dbReference type="PANTHER" id="PTHR12677:SF59">
    <property type="entry name" value="GOLGI APPARATUS MEMBRANE PROTEIN TVP38-RELATED"/>
    <property type="match status" value="1"/>
</dbReference>
<organism evidence="9 10">
    <name type="scientific">Rubripirellula amarantea</name>
    <dbReference type="NCBI Taxonomy" id="2527999"/>
    <lineage>
        <taxon>Bacteria</taxon>
        <taxon>Pseudomonadati</taxon>
        <taxon>Planctomycetota</taxon>
        <taxon>Planctomycetia</taxon>
        <taxon>Pirellulales</taxon>
        <taxon>Pirellulaceae</taxon>
        <taxon>Rubripirellula</taxon>
    </lineage>
</organism>
<keyword evidence="3 6" id="KW-0812">Transmembrane</keyword>
<comment type="subcellular location">
    <subcellularLocation>
        <location evidence="1 6">Cell membrane</location>
        <topology evidence="1 6">Multi-pass membrane protein</topology>
    </subcellularLocation>
</comment>
<evidence type="ECO:0000256" key="7">
    <source>
        <dbReference type="SAM" id="MobiDB-lite"/>
    </source>
</evidence>
<dbReference type="Proteomes" id="UP000316598">
    <property type="component" value="Unassembled WGS sequence"/>
</dbReference>
<feature type="transmembrane region" description="Helical" evidence="6">
    <location>
        <begin position="188"/>
        <end position="207"/>
    </location>
</feature>
<evidence type="ECO:0000256" key="1">
    <source>
        <dbReference type="ARBA" id="ARBA00004651"/>
    </source>
</evidence>
<evidence type="ECO:0000256" key="5">
    <source>
        <dbReference type="ARBA" id="ARBA00023136"/>
    </source>
</evidence>
<dbReference type="RefSeq" id="WP_146516366.1">
    <property type="nucleotide sequence ID" value="NZ_SJPI01000002.1"/>
</dbReference>
<keyword evidence="10" id="KW-1185">Reference proteome</keyword>
<name>A0A5C5WMH0_9BACT</name>
<feature type="region of interest" description="Disordered" evidence="7">
    <location>
        <begin position="1"/>
        <end position="22"/>
    </location>
</feature>
<evidence type="ECO:0000256" key="6">
    <source>
        <dbReference type="RuleBase" id="RU366058"/>
    </source>
</evidence>
<keyword evidence="5 6" id="KW-0472">Membrane</keyword>
<evidence type="ECO:0000259" key="8">
    <source>
        <dbReference type="Pfam" id="PF09335"/>
    </source>
</evidence>
<proteinExistence type="inferred from homology"/>